<gene>
    <name evidence="6" type="ordered locus">Mzhil_0236</name>
</gene>
<accession>F7XNL6</accession>
<keyword evidence="7" id="KW-1185">Reference proteome</keyword>
<dbReference type="Proteomes" id="UP000006622">
    <property type="component" value="Chromosome"/>
</dbReference>
<dbReference type="InterPro" id="IPR007197">
    <property type="entry name" value="rSAM"/>
</dbReference>
<dbReference type="InterPro" id="IPR050377">
    <property type="entry name" value="Radical_SAM_PqqE_MftC-like"/>
</dbReference>
<dbReference type="KEGG" id="mzh:Mzhil_0236"/>
<dbReference type="OrthoDB" id="30736at2157"/>
<dbReference type="GeneID" id="10821838"/>
<evidence type="ECO:0000256" key="2">
    <source>
        <dbReference type="ARBA" id="ARBA00022723"/>
    </source>
</evidence>
<dbReference type="GO" id="GO:0003824">
    <property type="term" value="F:catalytic activity"/>
    <property type="evidence" value="ECO:0007669"/>
    <property type="project" value="InterPro"/>
</dbReference>
<dbReference type="STRING" id="679901.Mzhil_0236"/>
<proteinExistence type="predicted"/>
<dbReference type="PROSITE" id="PS51918">
    <property type="entry name" value="RADICAL_SAM"/>
    <property type="match status" value="1"/>
</dbReference>
<dbReference type="GO" id="GO:0051536">
    <property type="term" value="F:iron-sulfur cluster binding"/>
    <property type="evidence" value="ECO:0007669"/>
    <property type="project" value="UniProtKB-KW"/>
</dbReference>
<reference evidence="6" key="1">
    <citation type="submission" date="2010-07" db="EMBL/GenBank/DDBJ databases">
        <title>The complete genome of Methanosalsum zhilinae DSM 4017.</title>
        <authorList>
            <consortium name="US DOE Joint Genome Institute (JGI-PGF)"/>
            <person name="Lucas S."/>
            <person name="Copeland A."/>
            <person name="Lapidus A."/>
            <person name="Glavina del Rio T."/>
            <person name="Dalin E."/>
            <person name="Tice H."/>
            <person name="Bruce D."/>
            <person name="Goodwin L."/>
            <person name="Pitluck S."/>
            <person name="Kyrpides N."/>
            <person name="Mavromatis K."/>
            <person name="Ovchinnikova G."/>
            <person name="Daligault H."/>
            <person name="Detter J.C."/>
            <person name="Han C."/>
            <person name="Tapia R."/>
            <person name="Larimer F."/>
            <person name="Land M."/>
            <person name="Hauser L."/>
            <person name="Markowitz V."/>
            <person name="Cheng J.-F."/>
            <person name="Hugenholtz P."/>
            <person name="Woyke T."/>
            <person name="Wu D."/>
            <person name="Spring S."/>
            <person name="Schueler E."/>
            <person name="Brambilla E."/>
            <person name="Klenk H.-P."/>
            <person name="Eisen J.A."/>
        </authorList>
    </citation>
    <scope>NUCLEOTIDE SEQUENCE</scope>
    <source>
        <strain evidence="6">DSM 4017</strain>
    </source>
</reference>
<dbReference type="SUPFAM" id="SSF102114">
    <property type="entry name" value="Radical SAM enzymes"/>
    <property type="match status" value="1"/>
</dbReference>
<evidence type="ECO:0000256" key="1">
    <source>
        <dbReference type="ARBA" id="ARBA00022691"/>
    </source>
</evidence>
<dbReference type="SFLD" id="SFLDS00029">
    <property type="entry name" value="Radical_SAM"/>
    <property type="match status" value="1"/>
</dbReference>
<dbReference type="PANTHER" id="PTHR11228:SF7">
    <property type="entry name" value="PQQA PEPTIDE CYCLASE"/>
    <property type="match status" value="1"/>
</dbReference>
<keyword evidence="3" id="KW-0408">Iron</keyword>
<evidence type="ECO:0000313" key="6">
    <source>
        <dbReference type="EMBL" id="AEH60113.1"/>
    </source>
</evidence>
<keyword evidence="2" id="KW-0479">Metal-binding</keyword>
<dbReference type="Gene3D" id="3.20.20.70">
    <property type="entry name" value="Aldolase class I"/>
    <property type="match status" value="1"/>
</dbReference>
<dbReference type="Pfam" id="PF04055">
    <property type="entry name" value="Radical_SAM"/>
    <property type="match status" value="1"/>
</dbReference>
<name>F7XNL6_METZD</name>
<dbReference type="SFLD" id="SFLDG01386">
    <property type="entry name" value="main_SPASM_domain-containing"/>
    <property type="match status" value="1"/>
</dbReference>
<dbReference type="InterPro" id="IPR058240">
    <property type="entry name" value="rSAM_sf"/>
</dbReference>
<protein>
    <submittedName>
        <fullName evidence="6">Radical SAM domain protein</fullName>
    </submittedName>
</protein>
<dbReference type="CDD" id="cd01335">
    <property type="entry name" value="Radical_SAM"/>
    <property type="match status" value="1"/>
</dbReference>
<dbReference type="PANTHER" id="PTHR11228">
    <property type="entry name" value="RADICAL SAM DOMAIN PROTEIN"/>
    <property type="match status" value="1"/>
</dbReference>
<keyword evidence="4" id="KW-0411">Iron-sulfur</keyword>
<dbReference type="GO" id="GO:0046872">
    <property type="term" value="F:metal ion binding"/>
    <property type="evidence" value="ECO:0007669"/>
    <property type="project" value="UniProtKB-KW"/>
</dbReference>
<dbReference type="SFLD" id="SFLDG01067">
    <property type="entry name" value="SPASM/twitch_domain_containing"/>
    <property type="match status" value="1"/>
</dbReference>
<evidence type="ECO:0000256" key="3">
    <source>
        <dbReference type="ARBA" id="ARBA00023004"/>
    </source>
</evidence>
<dbReference type="SMART" id="SM00729">
    <property type="entry name" value="Elp3"/>
    <property type="match status" value="1"/>
</dbReference>
<organism evidence="6 7">
    <name type="scientific">Methanosalsum zhilinae (strain DSM 4017 / NBRC 107636 / OCM 62 / WeN5)</name>
    <name type="common">Methanohalophilus zhilinae</name>
    <dbReference type="NCBI Taxonomy" id="679901"/>
    <lineage>
        <taxon>Archaea</taxon>
        <taxon>Methanobacteriati</taxon>
        <taxon>Methanobacteriota</taxon>
        <taxon>Stenosarchaea group</taxon>
        <taxon>Methanomicrobia</taxon>
        <taxon>Methanosarcinales</taxon>
        <taxon>Methanosarcinaceae</taxon>
        <taxon>Methanosalsum</taxon>
    </lineage>
</organism>
<dbReference type="AlphaFoldDB" id="F7XNL6"/>
<dbReference type="Pfam" id="PF13186">
    <property type="entry name" value="SPASM"/>
    <property type="match status" value="1"/>
</dbReference>
<keyword evidence="1" id="KW-0949">S-adenosyl-L-methionine</keyword>
<dbReference type="HOGENOM" id="CLU_043914_0_0_2"/>
<evidence type="ECO:0000256" key="4">
    <source>
        <dbReference type="ARBA" id="ARBA00023014"/>
    </source>
</evidence>
<evidence type="ECO:0000259" key="5">
    <source>
        <dbReference type="PROSITE" id="PS51918"/>
    </source>
</evidence>
<dbReference type="InterPro" id="IPR013785">
    <property type="entry name" value="Aldolase_TIM"/>
</dbReference>
<dbReference type="RefSeq" id="WP_013897552.1">
    <property type="nucleotide sequence ID" value="NC_015676.1"/>
</dbReference>
<dbReference type="InterPro" id="IPR006638">
    <property type="entry name" value="Elp3/MiaA/NifB-like_rSAM"/>
</dbReference>
<feature type="domain" description="Radical SAM core" evidence="5">
    <location>
        <begin position="86"/>
        <end position="299"/>
    </location>
</feature>
<dbReference type="InterPro" id="IPR023885">
    <property type="entry name" value="4Fe4S-binding_SPASM_dom"/>
</dbReference>
<dbReference type="GO" id="GO:0006783">
    <property type="term" value="P:heme biosynthetic process"/>
    <property type="evidence" value="ECO:0007669"/>
    <property type="project" value="TreeGrafter"/>
</dbReference>
<dbReference type="EMBL" id="CP002101">
    <property type="protein sequence ID" value="AEH60113.1"/>
    <property type="molecule type" value="Genomic_DNA"/>
</dbReference>
<sequence length="384" mass="42985">MKYYLYKSPFFKVYAEMDDGIVRIGTRGLVSSFVKPMLKDMLDIFDGAKPAKVGTQELIFSTWMPPIPGTPFDRLVSSQVGSVRGKMIPEQVTISITEECPNECVHCALPDTNNKEYLSPGMVKDVIDQALKMGTTLIIFDGGEPLLYGGLEDLISHVDRSRAISTIFTSGTGLTEEKALSLKEAGLYTVNVSLDSADHEKHDVMRGRKGVYNDAILAIKNSINAGLLVNIYVVLSPQNIDELDDFYNLGRELGVHEISFYEIVPAGRWINKLDNILSSSDHGKLEDFVERTRNSEGPRIFSIPHAMRSTGCFAGRKWVHISPQGDVFPCACIPRSFGNIHEHTLSKIWKKIGKDEVFSRKTTMCHMRNPDFRKNYLGLVDNEK</sequence>
<evidence type="ECO:0000313" key="7">
    <source>
        <dbReference type="Proteomes" id="UP000006622"/>
    </source>
</evidence>